<evidence type="ECO:0000313" key="2">
    <source>
        <dbReference type="EMBL" id="KAK3175866.1"/>
    </source>
</evidence>
<comment type="caution">
    <text evidence="2">The sequence shown here is derived from an EMBL/GenBank/DDBJ whole genome shotgun (WGS) entry which is preliminary data.</text>
</comment>
<dbReference type="SMART" id="SM00317">
    <property type="entry name" value="SET"/>
    <property type="match status" value="1"/>
</dbReference>
<dbReference type="PROSITE" id="PS50280">
    <property type="entry name" value="SET"/>
    <property type="match status" value="1"/>
</dbReference>
<reference evidence="2" key="1">
    <citation type="submission" date="2022-11" db="EMBL/GenBank/DDBJ databases">
        <title>Chromosomal genome sequence assembly and mating type (MAT) locus characterization of the leprose asexual lichenized fungus Lepraria neglecta (Nyl.) Erichsen.</title>
        <authorList>
            <person name="Allen J.L."/>
            <person name="Pfeffer B."/>
        </authorList>
    </citation>
    <scope>NUCLEOTIDE SEQUENCE</scope>
    <source>
        <strain evidence="2">Allen 5258</strain>
    </source>
</reference>
<dbReference type="Gene3D" id="1.25.40.10">
    <property type="entry name" value="Tetratricopeptide repeat domain"/>
    <property type="match status" value="1"/>
</dbReference>
<name>A0AAD9ZCN2_9LECA</name>
<dbReference type="InterPro" id="IPR011990">
    <property type="entry name" value="TPR-like_helical_dom_sf"/>
</dbReference>
<dbReference type="InterPro" id="IPR046341">
    <property type="entry name" value="SET_dom_sf"/>
</dbReference>
<evidence type="ECO:0000259" key="1">
    <source>
        <dbReference type="PROSITE" id="PS50280"/>
    </source>
</evidence>
<dbReference type="SMART" id="SM00028">
    <property type="entry name" value="TPR"/>
    <property type="match status" value="2"/>
</dbReference>
<sequence>MDSKPSQWFRWKQEGDTHCQNNKFLKAIECYDQALKLVKTSKDAVSLFLDRSSARISFQAFDAALSDAAAALNLPPGNKPPNDTNERGLSLTARALYGLRRFQECRDCLTKMINLYPGNKDALLSRCEKRLREEKCHYDWASMLSEGQSPNPDMDRTTYIGPIEVRPCAIKSHGRGLFTTKDVEAGDLLLCEKAFSAAFANKESSELEGDEKDEEALRLRAELATKTFVKLIRNPSLQSGFEELFPGPDTEEERDERGKIVVDDTFVQNRITYNAFGFPLLTHLSHSKITHHPSGLDTSADSRGIWLRASYINHSCYPLVRRSFIGEMMIFRAQADIPKDTELKFGYISCLEDVKTRTELLAKYGFRCDCRVCEAERGTPKRKLEKREEITRRIITLFEKEEPVGLHTYLALLEQIGDTYTVPPTVEPRHAVVVPIMNIITGCQSVALHYQVIQLVHLVLQNLGFEFSITQDSFRVHKWGFLIDELVMALADFCDAYIALDEPLLLRDAEGVARKCYLILCGEDVSWEAAYGGQSERAKERSDGGEDVGSGERVEDLIDGVGGMRFAYGK</sequence>
<dbReference type="InterPro" id="IPR001214">
    <property type="entry name" value="SET_dom"/>
</dbReference>
<dbReference type="PANTHER" id="PTHR47643">
    <property type="entry name" value="TPR DOMAIN PROTEIN (AFU_ORTHOLOGUE AFUA_5G12710)"/>
    <property type="match status" value="1"/>
</dbReference>
<organism evidence="2 3">
    <name type="scientific">Lepraria neglecta</name>
    <dbReference type="NCBI Taxonomy" id="209136"/>
    <lineage>
        <taxon>Eukaryota</taxon>
        <taxon>Fungi</taxon>
        <taxon>Dikarya</taxon>
        <taxon>Ascomycota</taxon>
        <taxon>Pezizomycotina</taxon>
        <taxon>Lecanoromycetes</taxon>
        <taxon>OSLEUM clade</taxon>
        <taxon>Lecanoromycetidae</taxon>
        <taxon>Lecanorales</taxon>
        <taxon>Lecanorineae</taxon>
        <taxon>Stereocaulaceae</taxon>
        <taxon>Lepraria</taxon>
    </lineage>
</organism>
<dbReference type="Pfam" id="PF00856">
    <property type="entry name" value="SET"/>
    <property type="match status" value="1"/>
</dbReference>
<evidence type="ECO:0000313" key="3">
    <source>
        <dbReference type="Proteomes" id="UP001276659"/>
    </source>
</evidence>
<feature type="domain" description="SET" evidence="1">
    <location>
        <begin position="161"/>
        <end position="348"/>
    </location>
</feature>
<dbReference type="AlphaFoldDB" id="A0AAD9ZCN2"/>
<dbReference type="InterPro" id="IPR053209">
    <property type="entry name" value="Gramillin-biosynth_MTr"/>
</dbReference>
<dbReference type="SUPFAM" id="SSF48452">
    <property type="entry name" value="TPR-like"/>
    <property type="match status" value="1"/>
</dbReference>
<keyword evidence="3" id="KW-1185">Reference proteome</keyword>
<proteinExistence type="predicted"/>
<dbReference type="PANTHER" id="PTHR47643:SF2">
    <property type="entry name" value="TPR DOMAIN PROTEIN (AFU_ORTHOLOGUE AFUA_5G12710)"/>
    <property type="match status" value="1"/>
</dbReference>
<dbReference type="SUPFAM" id="SSF82199">
    <property type="entry name" value="SET domain"/>
    <property type="match status" value="1"/>
</dbReference>
<dbReference type="Proteomes" id="UP001276659">
    <property type="component" value="Unassembled WGS sequence"/>
</dbReference>
<gene>
    <name evidence="2" type="ORF">OEA41_007188</name>
</gene>
<accession>A0AAD9ZCN2</accession>
<dbReference type="InterPro" id="IPR019734">
    <property type="entry name" value="TPR_rpt"/>
</dbReference>
<dbReference type="Gene3D" id="2.170.270.10">
    <property type="entry name" value="SET domain"/>
    <property type="match status" value="1"/>
</dbReference>
<dbReference type="EMBL" id="JASNWA010000004">
    <property type="protein sequence ID" value="KAK3175866.1"/>
    <property type="molecule type" value="Genomic_DNA"/>
</dbReference>
<protein>
    <recommendedName>
        <fullName evidence="1">SET domain-containing protein</fullName>
    </recommendedName>
</protein>